<name>A0A6J6GTJ8_9ZZZZ</name>
<protein>
    <submittedName>
        <fullName evidence="1">Unannotated protein</fullName>
    </submittedName>
</protein>
<gene>
    <name evidence="1" type="ORF">UFOPK1835_00680</name>
</gene>
<organism evidence="1">
    <name type="scientific">freshwater metagenome</name>
    <dbReference type="NCBI Taxonomy" id="449393"/>
    <lineage>
        <taxon>unclassified sequences</taxon>
        <taxon>metagenomes</taxon>
        <taxon>ecological metagenomes</taxon>
    </lineage>
</organism>
<reference evidence="1" key="1">
    <citation type="submission" date="2020-05" db="EMBL/GenBank/DDBJ databases">
        <authorList>
            <person name="Chiriac C."/>
            <person name="Salcher M."/>
            <person name="Ghai R."/>
            <person name="Kavagutti S V."/>
        </authorList>
    </citation>
    <scope>NUCLEOTIDE SEQUENCE</scope>
</reference>
<proteinExistence type="predicted"/>
<sequence>MPGPNFGYSNSSMSEVTSVALPFFMKGTQSGTASTSALMPAVQSERFLMRCAAQSAWISLAGTPQTFSLYVLKK</sequence>
<evidence type="ECO:0000313" key="1">
    <source>
        <dbReference type="EMBL" id="CAB4604597.1"/>
    </source>
</evidence>
<accession>A0A6J6GTJ8</accession>
<dbReference type="EMBL" id="CAEZUP010000020">
    <property type="protein sequence ID" value="CAB4604597.1"/>
    <property type="molecule type" value="Genomic_DNA"/>
</dbReference>
<dbReference type="AlphaFoldDB" id="A0A6J6GTJ8"/>